<sequence length="267" mass="30010">MSQEKESEGDKARMGHGGARKGAGRPRHNYFKEMPKLYTSETSGTSVAGTPGKPSTFFAPRSQLSINIPSNDNGSSNNNINNESELSNGNDISVDEYLQFWADCRDVLGDESEAGTGDAEIDESLINEIQDDIDKDMKMAEQENDEMADKSDSILRQYLSLVLQKIRKNTDAHQHPDCYKQGTFWIYPKDAPFYLHESEIQGINPSGLYHLPVFVWLPDMLPGAPSSLKCPNGHDLIRNGYNKDPIARRVRDMANDYFLLTNRLRFA</sequence>
<feature type="compositionally biased region" description="Basic residues" evidence="2">
    <location>
        <begin position="18"/>
        <end position="29"/>
    </location>
</feature>
<dbReference type="EMBL" id="JBANRG010000037">
    <property type="protein sequence ID" value="KAK7448772.1"/>
    <property type="molecule type" value="Genomic_DNA"/>
</dbReference>
<name>A0ABR1J6D3_9AGAR</name>
<evidence type="ECO:0000313" key="4">
    <source>
        <dbReference type="Proteomes" id="UP001498398"/>
    </source>
</evidence>
<keyword evidence="1" id="KW-0175">Coiled coil</keyword>
<feature type="coiled-coil region" evidence="1">
    <location>
        <begin position="126"/>
        <end position="157"/>
    </location>
</feature>
<feature type="compositionally biased region" description="Low complexity" evidence="2">
    <location>
        <begin position="65"/>
        <end position="87"/>
    </location>
</feature>
<dbReference type="Proteomes" id="UP001498398">
    <property type="component" value="Unassembled WGS sequence"/>
</dbReference>
<feature type="compositionally biased region" description="Polar residues" evidence="2">
    <location>
        <begin position="39"/>
        <end position="48"/>
    </location>
</feature>
<protein>
    <submittedName>
        <fullName evidence="3">Uncharacterized protein</fullName>
    </submittedName>
</protein>
<accession>A0ABR1J6D3</accession>
<evidence type="ECO:0000313" key="3">
    <source>
        <dbReference type="EMBL" id="KAK7448772.1"/>
    </source>
</evidence>
<reference evidence="3 4" key="1">
    <citation type="submission" date="2024-01" db="EMBL/GenBank/DDBJ databases">
        <title>A draft genome for the cacao thread blight pathogen Marasmiellus scandens.</title>
        <authorList>
            <person name="Baruah I.K."/>
            <person name="Leung J."/>
            <person name="Bukari Y."/>
            <person name="Amoako-Attah I."/>
            <person name="Meinhardt L.W."/>
            <person name="Bailey B.A."/>
            <person name="Cohen S.P."/>
        </authorList>
    </citation>
    <scope>NUCLEOTIDE SEQUENCE [LARGE SCALE GENOMIC DNA]</scope>
    <source>
        <strain evidence="3 4">GH-19</strain>
    </source>
</reference>
<keyword evidence="4" id="KW-1185">Reference proteome</keyword>
<comment type="caution">
    <text evidence="3">The sequence shown here is derived from an EMBL/GenBank/DDBJ whole genome shotgun (WGS) entry which is preliminary data.</text>
</comment>
<evidence type="ECO:0000256" key="2">
    <source>
        <dbReference type="SAM" id="MobiDB-lite"/>
    </source>
</evidence>
<evidence type="ECO:0000256" key="1">
    <source>
        <dbReference type="SAM" id="Coils"/>
    </source>
</evidence>
<gene>
    <name evidence="3" type="ORF">VKT23_013503</name>
</gene>
<feature type="compositionally biased region" description="Basic and acidic residues" evidence="2">
    <location>
        <begin position="1"/>
        <end position="13"/>
    </location>
</feature>
<organism evidence="3 4">
    <name type="scientific">Marasmiellus scandens</name>
    <dbReference type="NCBI Taxonomy" id="2682957"/>
    <lineage>
        <taxon>Eukaryota</taxon>
        <taxon>Fungi</taxon>
        <taxon>Dikarya</taxon>
        <taxon>Basidiomycota</taxon>
        <taxon>Agaricomycotina</taxon>
        <taxon>Agaricomycetes</taxon>
        <taxon>Agaricomycetidae</taxon>
        <taxon>Agaricales</taxon>
        <taxon>Marasmiineae</taxon>
        <taxon>Omphalotaceae</taxon>
        <taxon>Marasmiellus</taxon>
    </lineage>
</organism>
<proteinExistence type="predicted"/>
<feature type="region of interest" description="Disordered" evidence="2">
    <location>
        <begin position="1"/>
        <end position="87"/>
    </location>
</feature>